<name>A0A2U2AD11_9GAMM</name>
<dbReference type="Pfam" id="PF12639">
    <property type="entry name" value="Colicin-DNase"/>
    <property type="match status" value="1"/>
</dbReference>
<comment type="caution">
    <text evidence="2">The sequence shown here is derived from an EMBL/GenBank/DDBJ whole genome shotgun (WGS) entry which is preliminary data.</text>
</comment>
<keyword evidence="2" id="KW-0255">Endonuclease</keyword>
<protein>
    <submittedName>
        <fullName evidence="2">HNH endonuclease</fullName>
    </submittedName>
</protein>
<evidence type="ECO:0000256" key="1">
    <source>
        <dbReference type="SAM" id="MobiDB-lite"/>
    </source>
</evidence>
<dbReference type="EMBL" id="QEWQ01000006">
    <property type="protein sequence ID" value="PWD80546.1"/>
    <property type="molecule type" value="Genomic_DNA"/>
</dbReference>
<keyword evidence="2" id="KW-0540">Nuclease</keyword>
<gene>
    <name evidence="2" type="ORF">DC083_08985</name>
</gene>
<dbReference type="GO" id="GO:0004519">
    <property type="term" value="F:endonuclease activity"/>
    <property type="evidence" value="ECO:0007669"/>
    <property type="project" value="UniProtKB-KW"/>
</dbReference>
<sequence length="185" mass="21154">MERIKDPVKDKRDVQDVKNDVTCSAVESNKDVEQEEQISEVGEQPVKRHIECRNSSLEGDVHPVTGVPFERKSIEHDGEIIEGVFPQFEVTFEHQLDTEKYEASNKEQFNDANQALKEKCEKDPEFRKQFTEEQLVQIANGDRPDGYVWHHSEDPGKLQLVDKDTHDKTGHTGGQVIWGGGNDNR</sequence>
<feature type="compositionally biased region" description="Gly residues" evidence="1">
    <location>
        <begin position="171"/>
        <end position="185"/>
    </location>
</feature>
<evidence type="ECO:0000313" key="2">
    <source>
        <dbReference type="EMBL" id="PWD80546.1"/>
    </source>
</evidence>
<keyword evidence="2" id="KW-0378">Hydrolase</keyword>
<feature type="region of interest" description="Disordered" evidence="1">
    <location>
        <begin position="158"/>
        <end position="185"/>
    </location>
</feature>
<dbReference type="OrthoDB" id="9816400at2"/>
<dbReference type="Proteomes" id="UP000245020">
    <property type="component" value="Unassembled WGS sequence"/>
</dbReference>
<organism evidence="2 3">
    <name type="scientific">Ignatzschineria ureiclastica</name>
    <dbReference type="NCBI Taxonomy" id="472582"/>
    <lineage>
        <taxon>Bacteria</taxon>
        <taxon>Pseudomonadati</taxon>
        <taxon>Pseudomonadota</taxon>
        <taxon>Gammaproteobacteria</taxon>
        <taxon>Cardiobacteriales</taxon>
        <taxon>Ignatzschineriaceae</taxon>
        <taxon>Ignatzschineria</taxon>
    </lineage>
</organism>
<reference evidence="3" key="1">
    <citation type="submission" date="2018-05" db="EMBL/GenBank/DDBJ databases">
        <title>Ignatzschineria dubaiensis sp. nov., isolated from necrotic foot tissues of dromedaries (Camelus dromedarius) and associated maggots in Dubai, United Arab Emirates.</title>
        <authorList>
            <person name="Tsang C.C."/>
            <person name="Tang J.Y.M."/>
            <person name="Fong J.Y.H."/>
            <person name="Kinne J."/>
            <person name="Lee H.H."/>
            <person name="Joseph M."/>
            <person name="Jose S."/>
            <person name="Schuster R.K."/>
            <person name="Tang Y."/>
            <person name="Sivakumar S."/>
            <person name="Chen J.H.K."/>
            <person name="Teng J.L.L."/>
            <person name="Lau S.K.P."/>
            <person name="Wernery U."/>
            <person name="Woo P.C.Y."/>
        </authorList>
    </citation>
    <scope>NUCLEOTIDE SEQUENCE [LARGE SCALE GENOMIC DNA]</scope>
    <source>
        <strain evidence="3">KCTC 22644</strain>
    </source>
</reference>
<proteinExistence type="predicted"/>
<dbReference type="AlphaFoldDB" id="A0A2U2AD11"/>
<accession>A0A2U2AD11</accession>
<evidence type="ECO:0000313" key="3">
    <source>
        <dbReference type="Proteomes" id="UP000245020"/>
    </source>
</evidence>
<feature type="compositionally biased region" description="Basic and acidic residues" evidence="1">
    <location>
        <begin position="158"/>
        <end position="170"/>
    </location>
</feature>
<keyword evidence="3" id="KW-1185">Reference proteome</keyword>